<keyword evidence="3 8" id="KW-0540">Nuclease</keyword>
<keyword evidence="5 8" id="KW-0378">Hydrolase</keyword>
<dbReference type="PANTHER" id="PTHR33653:SF1">
    <property type="entry name" value="RIBONUCLEASE VAPC2"/>
    <property type="match status" value="1"/>
</dbReference>
<dbReference type="InterPro" id="IPR022907">
    <property type="entry name" value="VapC_family"/>
</dbReference>
<dbReference type="Proteomes" id="UP000603200">
    <property type="component" value="Unassembled WGS sequence"/>
</dbReference>
<evidence type="ECO:0000256" key="2">
    <source>
        <dbReference type="ARBA" id="ARBA00022649"/>
    </source>
</evidence>
<evidence type="ECO:0000313" key="10">
    <source>
        <dbReference type="EMBL" id="GIE24341.1"/>
    </source>
</evidence>
<dbReference type="EC" id="3.1.-.-" evidence="8"/>
<evidence type="ECO:0000256" key="1">
    <source>
        <dbReference type="ARBA" id="ARBA00001946"/>
    </source>
</evidence>
<gene>
    <name evidence="8" type="primary">vapC</name>
    <name evidence="10" type="ORF">Ahu01nite_074430</name>
</gene>
<keyword evidence="8" id="KW-0800">Toxin</keyword>
<organism evidence="10 11">
    <name type="scientific">Winogradskya humida</name>
    <dbReference type="NCBI Taxonomy" id="113566"/>
    <lineage>
        <taxon>Bacteria</taxon>
        <taxon>Bacillati</taxon>
        <taxon>Actinomycetota</taxon>
        <taxon>Actinomycetes</taxon>
        <taxon>Micromonosporales</taxon>
        <taxon>Micromonosporaceae</taxon>
        <taxon>Winogradskya</taxon>
    </lineage>
</organism>
<evidence type="ECO:0000256" key="5">
    <source>
        <dbReference type="ARBA" id="ARBA00022801"/>
    </source>
</evidence>
<proteinExistence type="inferred from homology"/>
<dbReference type="Pfam" id="PF01850">
    <property type="entry name" value="PIN"/>
    <property type="match status" value="1"/>
</dbReference>
<dbReference type="Gene3D" id="3.40.50.1010">
    <property type="entry name" value="5'-nuclease"/>
    <property type="match status" value="1"/>
</dbReference>
<evidence type="ECO:0000256" key="6">
    <source>
        <dbReference type="ARBA" id="ARBA00022842"/>
    </source>
</evidence>
<keyword evidence="6 8" id="KW-0460">Magnesium</keyword>
<evidence type="ECO:0000313" key="11">
    <source>
        <dbReference type="Proteomes" id="UP000603200"/>
    </source>
</evidence>
<comment type="similarity">
    <text evidence="7 8">Belongs to the PINc/VapC protein family.</text>
</comment>
<feature type="domain" description="PIN" evidence="9">
    <location>
        <begin position="9"/>
        <end position="124"/>
    </location>
</feature>
<sequence length="141" mass="15962">MSARKFLGDTSAFTRLSNNEEVRTAWKERLSQGLISVCPVTELEILFSARSQEHRHMMEARLENLYPWVTMPDQVYKRAKEVQASLTKHGKHRSAGPVDLLVAAAAELQDLTLLHYDRDFVTIAEVTGQPVRWVAEPGSID</sequence>
<dbReference type="RefSeq" id="WP_203841367.1">
    <property type="nucleotide sequence ID" value="NZ_BAAATV010000017.1"/>
</dbReference>
<keyword evidence="2 8" id="KW-1277">Toxin-antitoxin system</keyword>
<dbReference type="EMBL" id="BOMN01000108">
    <property type="protein sequence ID" value="GIE24341.1"/>
    <property type="molecule type" value="Genomic_DNA"/>
</dbReference>
<reference evidence="10 11" key="1">
    <citation type="submission" date="2021-01" db="EMBL/GenBank/DDBJ databases">
        <title>Whole genome shotgun sequence of Actinoplanes humidus NBRC 14915.</title>
        <authorList>
            <person name="Komaki H."/>
            <person name="Tamura T."/>
        </authorList>
    </citation>
    <scope>NUCLEOTIDE SEQUENCE [LARGE SCALE GENOMIC DNA]</scope>
    <source>
        <strain evidence="10 11">NBRC 14915</strain>
    </source>
</reference>
<dbReference type="InterPro" id="IPR029060">
    <property type="entry name" value="PIN-like_dom_sf"/>
</dbReference>
<evidence type="ECO:0000256" key="8">
    <source>
        <dbReference type="HAMAP-Rule" id="MF_00265"/>
    </source>
</evidence>
<comment type="function">
    <text evidence="8">Toxic component of a toxin-antitoxin (TA) system. An RNase.</text>
</comment>
<keyword evidence="4 8" id="KW-0479">Metal-binding</keyword>
<dbReference type="CDD" id="cd18755">
    <property type="entry name" value="PIN_MtVapC3_VapC21-like"/>
    <property type="match status" value="1"/>
</dbReference>
<dbReference type="SUPFAM" id="SSF88723">
    <property type="entry name" value="PIN domain-like"/>
    <property type="match status" value="1"/>
</dbReference>
<evidence type="ECO:0000259" key="9">
    <source>
        <dbReference type="Pfam" id="PF01850"/>
    </source>
</evidence>
<evidence type="ECO:0000256" key="4">
    <source>
        <dbReference type="ARBA" id="ARBA00022723"/>
    </source>
</evidence>
<feature type="binding site" evidence="8">
    <location>
        <position position="9"/>
    </location>
    <ligand>
        <name>Mg(2+)</name>
        <dbReference type="ChEBI" id="CHEBI:18420"/>
    </ligand>
</feature>
<evidence type="ECO:0000256" key="7">
    <source>
        <dbReference type="ARBA" id="ARBA00038093"/>
    </source>
</evidence>
<comment type="caution">
    <text evidence="10">The sequence shown here is derived from an EMBL/GenBank/DDBJ whole genome shotgun (WGS) entry which is preliminary data.</text>
</comment>
<dbReference type="PANTHER" id="PTHR33653">
    <property type="entry name" value="RIBONUCLEASE VAPC2"/>
    <property type="match status" value="1"/>
</dbReference>
<keyword evidence="11" id="KW-1185">Reference proteome</keyword>
<feature type="binding site" evidence="8">
    <location>
        <position position="99"/>
    </location>
    <ligand>
        <name>Mg(2+)</name>
        <dbReference type="ChEBI" id="CHEBI:18420"/>
    </ligand>
</feature>
<accession>A0ABQ4A0H0</accession>
<name>A0ABQ4A0H0_9ACTN</name>
<dbReference type="InterPro" id="IPR002716">
    <property type="entry name" value="PIN_dom"/>
</dbReference>
<dbReference type="HAMAP" id="MF_00265">
    <property type="entry name" value="VapC_Nob1"/>
    <property type="match status" value="1"/>
</dbReference>
<dbReference type="InterPro" id="IPR050556">
    <property type="entry name" value="Type_II_TA_system_RNase"/>
</dbReference>
<evidence type="ECO:0000256" key="3">
    <source>
        <dbReference type="ARBA" id="ARBA00022722"/>
    </source>
</evidence>
<protein>
    <recommendedName>
        <fullName evidence="8">Ribonuclease VapC</fullName>
        <shortName evidence="8">RNase VapC</shortName>
        <ecNumber evidence="8">3.1.-.-</ecNumber>
    </recommendedName>
    <alternativeName>
        <fullName evidence="8">Toxin VapC</fullName>
    </alternativeName>
</protein>
<comment type="cofactor">
    <cofactor evidence="1 8">
        <name>Mg(2+)</name>
        <dbReference type="ChEBI" id="CHEBI:18420"/>
    </cofactor>
</comment>